<dbReference type="EMBL" id="MIGY01000003">
    <property type="protein sequence ID" value="PPU05799.1"/>
    <property type="molecule type" value="Genomic_DNA"/>
</dbReference>
<organism evidence="2 3">
    <name type="scientific">Xanthomonas arboricola</name>
    <dbReference type="NCBI Taxonomy" id="56448"/>
    <lineage>
        <taxon>Bacteria</taxon>
        <taxon>Pseudomonadati</taxon>
        <taxon>Pseudomonadota</taxon>
        <taxon>Gammaproteobacteria</taxon>
        <taxon>Lysobacterales</taxon>
        <taxon>Lysobacteraceae</taxon>
        <taxon>Xanthomonas</taxon>
    </lineage>
</organism>
<accession>A0A2S7A9W3</accession>
<proteinExistence type="predicted"/>
<comment type="caution">
    <text evidence="2">The sequence shown here is derived from an EMBL/GenBank/DDBJ whole genome shotgun (WGS) entry which is preliminary data.</text>
</comment>
<dbReference type="AlphaFoldDB" id="A0A2S7A9W3"/>
<evidence type="ECO:0000313" key="2">
    <source>
        <dbReference type="EMBL" id="PPU05799.1"/>
    </source>
</evidence>
<evidence type="ECO:0000256" key="1">
    <source>
        <dbReference type="SAM" id="MobiDB-lite"/>
    </source>
</evidence>
<gene>
    <name evidence="2" type="ORF">XarjCFBP7645_14395</name>
</gene>
<dbReference type="Proteomes" id="UP000239204">
    <property type="component" value="Unassembled WGS sequence"/>
</dbReference>
<protein>
    <submittedName>
        <fullName evidence="2">Uncharacterized protein</fullName>
    </submittedName>
</protein>
<reference evidence="2 3" key="1">
    <citation type="submission" date="2016-08" db="EMBL/GenBank/DDBJ databases">
        <title>Evolution of the type three secretion system and type three effector repertoires in Xanthomonas.</title>
        <authorList>
            <person name="Merda D."/>
            <person name="Briand M."/>
            <person name="Bosis E."/>
            <person name="Rousseau C."/>
            <person name="Portier P."/>
            <person name="Jacques M.-A."/>
            <person name="Fischer-Le Saux M."/>
        </authorList>
    </citation>
    <scope>NUCLEOTIDE SEQUENCE [LARGE SCALE GENOMIC DNA]</scope>
    <source>
        <strain evidence="2 3">CFBP 7645</strain>
    </source>
</reference>
<name>A0A2S7A9W3_9XANT</name>
<feature type="region of interest" description="Disordered" evidence="1">
    <location>
        <begin position="1"/>
        <end position="56"/>
    </location>
</feature>
<sequence>MRTAEATPAGPDRRVTKGMAAGSLRRHPAGATGACLAGTEPMTPRARSHRTDAAGVRDSRFNSAICRMLGGHRGLDQSA</sequence>
<evidence type="ECO:0000313" key="3">
    <source>
        <dbReference type="Proteomes" id="UP000239204"/>
    </source>
</evidence>